<evidence type="ECO:0000313" key="3">
    <source>
        <dbReference type="Proteomes" id="UP000184693"/>
    </source>
</evidence>
<reference evidence="2 3" key="1">
    <citation type="submission" date="2016-11" db="EMBL/GenBank/DDBJ databases">
        <authorList>
            <person name="Jaros S."/>
            <person name="Januszkiewicz K."/>
            <person name="Wedrychowicz H."/>
        </authorList>
    </citation>
    <scope>NUCLEOTIDE SEQUENCE [LARGE SCALE GENOMIC DNA]</scope>
    <source>
        <strain evidence="2 3">GAS86</strain>
    </source>
</reference>
<evidence type="ECO:0000313" key="2">
    <source>
        <dbReference type="EMBL" id="SIO41523.1"/>
    </source>
</evidence>
<dbReference type="Proteomes" id="UP000184693">
    <property type="component" value="Unassembled WGS sequence"/>
</dbReference>
<name>A0A1N6JBB3_9BURK</name>
<feature type="compositionally biased region" description="Low complexity" evidence="1">
    <location>
        <begin position="195"/>
        <end position="213"/>
    </location>
</feature>
<sequence length="312" mass="32106">MITNPIGNPKVTILTSLLLGALAVAAFTLGQRKGDLFGDSAVFERRDVPAADSPVGSRPATLASGKVSLAPGTTADASLTQVLDAIRASLQRNDLGSARVLLGAEQSLYKDDPRIAALQTELQAREGATNHAPAVVENPLRSPAAPHSGRPAWRSASRTGHGRTVSQPIQADAGSGPQYEQGRHATGVEIAPNPSVSARNDASSDVSSSVSVNQPVTASPPRPAQPVVDAPPVTQSVVLSPPVTQATQTTQSDAKPASLPAVASQAPKTRAEVEMEIERARTDGALPRFGNPDPAGPGGAPSMISHPVVLNW</sequence>
<evidence type="ECO:0008006" key="4">
    <source>
        <dbReference type="Google" id="ProtNLM"/>
    </source>
</evidence>
<organism evidence="2 3">
    <name type="scientific">Paraburkholderia phenazinium</name>
    <dbReference type="NCBI Taxonomy" id="60549"/>
    <lineage>
        <taxon>Bacteria</taxon>
        <taxon>Pseudomonadati</taxon>
        <taxon>Pseudomonadota</taxon>
        <taxon>Betaproteobacteria</taxon>
        <taxon>Burkholderiales</taxon>
        <taxon>Burkholderiaceae</taxon>
        <taxon>Paraburkholderia</taxon>
    </lineage>
</organism>
<dbReference type="RefSeq" id="WP_074266273.1">
    <property type="nucleotide sequence ID" value="NZ_FSRM01000002.1"/>
</dbReference>
<dbReference type="OrthoDB" id="9089849at2"/>
<proteinExistence type="predicted"/>
<feature type="compositionally biased region" description="Basic and acidic residues" evidence="1">
    <location>
        <begin position="269"/>
        <end position="282"/>
    </location>
</feature>
<dbReference type="EMBL" id="FSRM01000002">
    <property type="protein sequence ID" value="SIO41523.1"/>
    <property type="molecule type" value="Genomic_DNA"/>
</dbReference>
<protein>
    <recommendedName>
        <fullName evidence="4">DUF4148 domain-containing protein</fullName>
    </recommendedName>
</protein>
<dbReference type="AlphaFoldDB" id="A0A1N6JBB3"/>
<feature type="region of interest" description="Disordered" evidence="1">
    <location>
        <begin position="127"/>
        <end position="229"/>
    </location>
</feature>
<evidence type="ECO:0000256" key="1">
    <source>
        <dbReference type="SAM" id="MobiDB-lite"/>
    </source>
</evidence>
<feature type="compositionally biased region" description="Polar residues" evidence="1">
    <location>
        <begin position="243"/>
        <end position="253"/>
    </location>
</feature>
<feature type="region of interest" description="Disordered" evidence="1">
    <location>
        <begin position="243"/>
        <end position="312"/>
    </location>
</feature>
<gene>
    <name evidence="2" type="ORF">SAMN05444168_4140</name>
</gene>
<accession>A0A1N6JBB3</accession>